<dbReference type="InterPro" id="IPR014721">
    <property type="entry name" value="Ribsml_uS5_D2-typ_fold_subgr"/>
</dbReference>
<evidence type="ECO:0000313" key="14">
    <source>
        <dbReference type="EMBL" id="HIK00458.1"/>
    </source>
</evidence>
<dbReference type="InterPro" id="IPR020568">
    <property type="entry name" value="Ribosomal_Su5_D2-typ_SF"/>
</dbReference>
<evidence type="ECO:0000313" key="15">
    <source>
        <dbReference type="Proteomes" id="UP000646946"/>
    </source>
</evidence>
<reference evidence="14 15" key="1">
    <citation type="journal article" name="Nat. Commun.">
        <title>Undinarchaeota illuminate DPANN phylogeny and the impact of gene transfer on archaeal evolution.</title>
        <authorList>
            <person name="Dombrowski N."/>
            <person name="Williams T.A."/>
            <person name="Sun J."/>
            <person name="Woodcroft B.J."/>
            <person name="Lee J.H."/>
            <person name="Minh B.Q."/>
            <person name="Rinke C."/>
            <person name="Spang A."/>
        </authorList>
    </citation>
    <scope>NUCLEOTIDE SEQUENCE [LARGE SCALE GENOMIC DNA]</scope>
    <source>
        <strain evidence="14">MAG_bin1129</strain>
    </source>
</reference>
<sequence>MTNSARASAPGKLILFGEHIVIYGEPAIATALDKRAYVTATELENKKIVVRSKDLGTEIEASFKEQAKDPIVRAAQVALEKTKANKGVQIEINSEIPISVGLGSSASVSVATAAAVLKLFSEKEPSKFEMMTVAHEAEKIAHGNPSGVDTAITTFGGTIFFKKGEIEGLDAPQMEIVIGNTKVSRNTKEIVENVKKIVEDPRVAYNLFTISSIVKRAREALLRSNLT</sequence>
<dbReference type="GO" id="GO:0004496">
    <property type="term" value="F:mevalonate kinase activity"/>
    <property type="evidence" value="ECO:0007669"/>
    <property type="project" value="UniProtKB-EC"/>
</dbReference>
<evidence type="ECO:0000259" key="13">
    <source>
        <dbReference type="Pfam" id="PF00288"/>
    </source>
</evidence>
<evidence type="ECO:0000256" key="5">
    <source>
        <dbReference type="ARBA" id="ARBA00022516"/>
    </source>
</evidence>
<evidence type="ECO:0000256" key="11">
    <source>
        <dbReference type="ARBA" id="ARBA00023098"/>
    </source>
</evidence>
<dbReference type="EC" id="2.7.1.36" evidence="3"/>
<evidence type="ECO:0000256" key="12">
    <source>
        <dbReference type="ARBA" id="ARBA00029438"/>
    </source>
</evidence>
<dbReference type="UniPathway" id="UPA00057">
    <property type="reaction ID" value="UER00098"/>
</dbReference>
<evidence type="ECO:0000256" key="1">
    <source>
        <dbReference type="ARBA" id="ARBA00004496"/>
    </source>
</evidence>
<comment type="similarity">
    <text evidence="2">Belongs to the GHMP kinase family. Mevalonate kinase subfamily.</text>
</comment>
<keyword evidence="7" id="KW-0547">Nucleotide-binding</keyword>
<dbReference type="InterPro" id="IPR036554">
    <property type="entry name" value="GHMP_kinase_C_sf"/>
</dbReference>
<evidence type="ECO:0000256" key="9">
    <source>
        <dbReference type="ARBA" id="ARBA00022840"/>
    </source>
</evidence>
<dbReference type="Gene3D" id="3.30.70.890">
    <property type="entry name" value="GHMP kinase, C-terminal domain"/>
    <property type="match status" value="1"/>
</dbReference>
<feature type="domain" description="GHMP kinase N-terminal" evidence="13">
    <location>
        <begin position="71"/>
        <end position="157"/>
    </location>
</feature>
<comment type="subcellular location">
    <subcellularLocation>
        <location evidence="1">Cytoplasm</location>
    </subcellularLocation>
</comment>
<comment type="caution">
    <text evidence="14">The sequence shown here is derived from an EMBL/GenBank/DDBJ whole genome shotgun (WGS) entry which is preliminary data.</text>
</comment>
<evidence type="ECO:0000256" key="10">
    <source>
        <dbReference type="ARBA" id="ARBA00022842"/>
    </source>
</evidence>
<dbReference type="SUPFAM" id="SSF54211">
    <property type="entry name" value="Ribosomal protein S5 domain 2-like"/>
    <property type="match status" value="1"/>
</dbReference>
<organism evidence="14 15">
    <name type="scientific">Candidatus Naiadarchaeum limnaeum</name>
    <dbReference type="NCBI Taxonomy" id="2756139"/>
    <lineage>
        <taxon>Archaea</taxon>
        <taxon>Candidatus Undinarchaeota</taxon>
        <taxon>Candidatus Undinarchaeia</taxon>
        <taxon>Candidatus Naiadarchaeales</taxon>
        <taxon>Candidatus Naiadarchaeaceae</taxon>
        <taxon>Candidatus Naiadarchaeum</taxon>
    </lineage>
</organism>
<evidence type="ECO:0000256" key="4">
    <source>
        <dbReference type="ARBA" id="ARBA00022490"/>
    </source>
</evidence>
<dbReference type="Gene3D" id="3.30.230.10">
    <property type="match status" value="1"/>
</dbReference>
<evidence type="ECO:0000256" key="6">
    <source>
        <dbReference type="ARBA" id="ARBA00022679"/>
    </source>
</evidence>
<keyword evidence="11" id="KW-0443">Lipid metabolism</keyword>
<keyword evidence="8 14" id="KW-0418">Kinase</keyword>
<dbReference type="PRINTS" id="PR00959">
    <property type="entry name" value="MEVGALKINASE"/>
</dbReference>
<dbReference type="PANTHER" id="PTHR43290">
    <property type="entry name" value="MEVALONATE KINASE"/>
    <property type="match status" value="1"/>
</dbReference>
<evidence type="ECO:0000256" key="8">
    <source>
        <dbReference type="ARBA" id="ARBA00022777"/>
    </source>
</evidence>
<keyword evidence="4" id="KW-0963">Cytoplasm</keyword>
<dbReference type="InterPro" id="IPR006203">
    <property type="entry name" value="GHMP_knse_ATP-bd_CS"/>
</dbReference>
<evidence type="ECO:0000256" key="7">
    <source>
        <dbReference type="ARBA" id="ARBA00022741"/>
    </source>
</evidence>
<keyword evidence="5" id="KW-0444">Lipid biosynthesis</keyword>
<gene>
    <name evidence="14" type="primary">mvk</name>
    <name evidence="14" type="ORF">H1016_02880</name>
</gene>
<keyword evidence="6 14" id="KW-0808">Transferase</keyword>
<evidence type="ECO:0000256" key="3">
    <source>
        <dbReference type="ARBA" id="ARBA00012103"/>
    </source>
</evidence>
<keyword evidence="9" id="KW-0067">ATP-binding</keyword>
<dbReference type="GO" id="GO:0005524">
    <property type="term" value="F:ATP binding"/>
    <property type="evidence" value="ECO:0007669"/>
    <property type="project" value="UniProtKB-KW"/>
</dbReference>
<dbReference type="GO" id="GO:0019287">
    <property type="term" value="P:isopentenyl diphosphate biosynthetic process, mevalonate pathway"/>
    <property type="evidence" value="ECO:0007669"/>
    <property type="project" value="UniProtKB-UniPathway"/>
</dbReference>
<dbReference type="InterPro" id="IPR006205">
    <property type="entry name" value="Mev_gal_kin"/>
</dbReference>
<dbReference type="NCBIfam" id="TIGR00549">
    <property type="entry name" value="mevalon_kin"/>
    <property type="match status" value="1"/>
</dbReference>
<comment type="pathway">
    <text evidence="12">Isoprenoid biosynthesis; isopentenyl diphosphate biosynthesis via mevalonate pathway; isopentenyl diphosphate from (R)-mevalonate: step 1/3.</text>
</comment>
<dbReference type="AlphaFoldDB" id="A0A832XLX3"/>
<dbReference type="Pfam" id="PF00288">
    <property type="entry name" value="GHMP_kinases_N"/>
    <property type="match status" value="1"/>
</dbReference>
<keyword evidence="15" id="KW-1185">Reference proteome</keyword>
<accession>A0A832XLX3</accession>
<proteinExistence type="inferred from homology"/>
<evidence type="ECO:0000256" key="2">
    <source>
        <dbReference type="ARBA" id="ARBA00006495"/>
    </source>
</evidence>
<dbReference type="Proteomes" id="UP000646946">
    <property type="component" value="Unassembled WGS sequence"/>
</dbReference>
<dbReference type="EMBL" id="DVAB01000023">
    <property type="protein sequence ID" value="HIK00458.1"/>
    <property type="molecule type" value="Genomic_DNA"/>
</dbReference>
<protein>
    <recommendedName>
        <fullName evidence="3">mevalonate kinase</fullName>
        <ecNumber evidence="3">2.7.1.36</ecNumber>
    </recommendedName>
</protein>
<dbReference type="SUPFAM" id="SSF55060">
    <property type="entry name" value="GHMP Kinase, C-terminal domain"/>
    <property type="match status" value="1"/>
</dbReference>
<name>A0A832XLX3_9ARCH</name>
<feature type="non-terminal residue" evidence="14">
    <location>
        <position position="227"/>
    </location>
</feature>
<dbReference type="PROSITE" id="PS00627">
    <property type="entry name" value="GHMP_KINASES_ATP"/>
    <property type="match status" value="1"/>
</dbReference>
<keyword evidence="10" id="KW-0460">Magnesium</keyword>
<dbReference type="PANTHER" id="PTHR43290:SF2">
    <property type="entry name" value="MEVALONATE KINASE"/>
    <property type="match status" value="1"/>
</dbReference>
<dbReference type="GO" id="GO:0005829">
    <property type="term" value="C:cytosol"/>
    <property type="evidence" value="ECO:0007669"/>
    <property type="project" value="TreeGrafter"/>
</dbReference>
<dbReference type="InterPro" id="IPR006204">
    <property type="entry name" value="GHMP_kinase_N_dom"/>
</dbReference>